<dbReference type="KEGG" id="nja:NSJP_3999"/>
<evidence type="ECO:0000256" key="1">
    <source>
        <dbReference type="SAM" id="MobiDB-lite"/>
    </source>
</evidence>
<reference evidence="2 3" key="1">
    <citation type="submission" date="2017-03" db="EMBL/GenBank/DDBJ databases">
        <authorList>
            <person name="Afonso C.L."/>
            <person name="Miller P.J."/>
            <person name="Scott M.A."/>
            <person name="Spackman E."/>
            <person name="Goraichik I."/>
            <person name="Dimitrov K.M."/>
            <person name="Suarez D.L."/>
            <person name="Swayne D.E."/>
        </authorList>
    </citation>
    <scope>NUCLEOTIDE SEQUENCE [LARGE SCALE GENOMIC DNA]</scope>
    <source>
        <strain evidence="2">Genome sequencing of Nitrospira japonica strain NJ11</strain>
    </source>
</reference>
<feature type="compositionally biased region" description="Polar residues" evidence="1">
    <location>
        <begin position="139"/>
        <end position="148"/>
    </location>
</feature>
<keyword evidence="3" id="KW-1185">Reference proteome</keyword>
<organism evidence="2 3">
    <name type="scientific">Nitrospira japonica</name>
    <dbReference type="NCBI Taxonomy" id="1325564"/>
    <lineage>
        <taxon>Bacteria</taxon>
        <taxon>Pseudomonadati</taxon>
        <taxon>Nitrospirota</taxon>
        <taxon>Nitrospiria</taxon>
        <taxon>Nitrospirales</taxon>
        <taxon>Nitrospiraceae</taxon>
        <taxon>Nitrospira</taxon>
    </lineage>
</organism>
<sequence length="159" mass="17521">MADPGDSDFVYGHILVSIEPADFLYRHLHGLCGHAPQIIGGETLPPRSRRKVQHRLIHQSGRLDADPCAPIQPDPGSQEDRLSLDILAPFAFVEGMPGGVRRKNAPAVRTIKHEVTGELADYPPACLFNTFKERQITGEPNMTGSLNRNKGRISHLTNL</sequence>
<dbReference type="AlphaFoldDB" id="A0A1W1IAZ0"/>
<gene>
    <name evidence="2" type="ORF">NSJP_3999</name>
</gene>
<dbReference type="EMBL" id="LT828648">
    <property type="protein sequence ID" value="SLM50166.1"/>
    <property type="molecule type" value="Genomic_DNA"/>
</dbReference>
<name>A0A1W1IAZ0_9BACT</name>
<dbReference type="Proteomes" id="UP000192042">
    <property type="component" value="Chromosome I"/>
</dbReference>
<protein>
    <submittedName>
        <fullName evidence="2">Uncharacterized protein</fullName>
    </submittedName>
</protein>
<proteinExistence type="predicted"/>
<evidence type="ECO:0000313" key="3">
    <source>
        <dbReference type="Proteomes" id="UP000192042"/>
    </source>
</evidence>
<feature type="region of interest" description="Disordered" evidence="1">
    <location>
        <begin position="139"/>
        <end position="159"/>
    </location>
</feature>
<accession>A0A1W1IAZ0</accession>
<evidence type="ECO:0000313" key="2">
    <source>
        <dbReference type="EMBL" id="SLM50166.1"/>
    </source>
</evidence>